<feature type="domain" description="BD-FAE-like" evidence="3">
    <location>
        <begin position="50"/>
        <end position="215"/>
    </location>
</feature>
<dbReference type="SUPFAM" id="SSF53474">
    <property type="entry name" value="alpha/beta-Hydrolases"/>
    <property type="match status" value="1"/>
</dbReference>
<accession>A0A399CWS6</accession>
<protein>
    <submittedName>
        <fullName evidence="4">Alpha/beta hydrolase</fullName>
    </submittedName>
</protein>
<dbReference type="InterPro" id="IPR049492">
    <property type="entry name" value="BD-FAE-like_dom"/>
</dbReference>
<dbReference type="RefSeq" id="WP_119352179.1">
    <property type="nucleotide sequence ID" value="NZ_QWET01000032.1"/>
</dbReference>
<feature type="signal peptide" evidence="2">
    <location>
        <begin position="1"/>
        <end position="19"/>
    </location>
</feature>
<dbReference type="EMBL" id="QWET01000032">
    <property type="protein sequence ID" value="RIH62871.1"/>
    <property type="molecule type" value="Genomic_DNA"/>
</dbReference>
<sequence length="275" mass="31063">MRKIICSIAIISMFFVAHAQETQYIIQQDIHYYNDSINQSDEYINERCVLDVYYPKNLKGYATIIWFHGGGLKAGNKAIPQALKDKGVAVVSVNYRLFPQIGAPKYIEDAAASVAWVFNHIESFGGDSSLIFLSGHSAGGYLVSMVGLDKKWLSQYNIDANRIAGLIPFSGHTITHFTVREERGIDGKQPVIDELAPLYHVRKDAPPVLLITGDRELELLGRYEENAYMMRMMKVAGHKDTRLYELDGYGHGMTEPAFPLLLKEVERIMDKKMIK</sequence>
<keyword evidence="1 4" id="KW-0378">Hydrolase</keyword>
<dbReference type="AlphaFoldDB" id="A0A399CWS6"/>
<evidence type="ECO:0000256" key="2">
    <source>
        <dbReference type="SAM" id="SignalP"/>
    </source>
</evidence>
<keyword evidence="2" id="KW-0732">Signal</keyword>
<dbReference type="Proteomes" id="UP000266441">
    <property type="component" value="Unassembled WGS sequence"/>
</dbReference>
<proteinExistence type="predicted"/>
<feature type="chain" id="PRO_5035770335" evidence="2">
    <location>
        <begin position="20"/>
        <end position="275"/>
    </location>
</feature>
<gene>
    <name evidence="4" type="ORF">D1164_22585</name>
</gene>
<name>A0A399CWS6_9BACT</name>
<dbReference type="InterPro" id="IPR029058">
    <property type="entry name" value="AB_hydrolase_fold"/>
</dbReference>
<dbReference type="InterPro" id="IPR019826">
    <property type="entry name" value="Carboxylesterase_B_AS"/>
</dbReference>
<dbReference type="Pfam" id="PF20434">
    <property type="entry name" value="BD-FAE"/>
    <property type="match status" value="1"/>
</dbReference>
<dbReference type="PANTHER" id="PTHR48081:SF9">
    <property type="entry name" value="CARBOXYLESTERASE"/>
    <property type="match status" value="1"/>
</dbReference>
<comment type="caution">
    <text evidence="4">The sequence shown here is derived from an EMBL/GenBank/DDBJ whole genome shotgun (WGS) entry which is preliminary data.</text>
</comment>
<dbReference type="PROSITE" id="PS00122">
    <property type="entry name" value="CARBOXYLESTERASE_B_1"/>
    <property type="match status" value="1"/>
</dbReference>
<evidence type="ECO:0000259" key="3">
    <source>
        <dbReference type="Pfam" id="PF20434"/>
    </source>
</evidence>
<dbReference type="PANTHER" id="PTHR48081">
    <property type="entry name" value="AB HYDROLASE SUPERFAMILY PROTEIN C4A8.06C"/>
    <property type="match status" value="1"/>
</dbReference>
<dbReference type="InterPro" id="IPR050300">
    <property type="entry name" value="GDXG_lipolytic_enzyme"/>
</dbReference>
<keyword evidence="5" id="KW-1185">Reference proteome</keyword>
<evidence type="ECO:0000313" key="5">
    <source>
        <dbReference type="Proteomes" id="UP000266441"/>
    </source>
</evidence>
<dbReference type="OrthoDB" id="9777975at2"/>
<dbReference type="Gene3D" id="3.40.50.1820">
    <property type="entry name" value="alpha/beta hydrolase"/>
    <property type="match status" value="1"/>
</dbReference>
<dbReference type="GO" id="GO:0016787">
    <property type="term" value="F:hydrolase activity"/>
    <property type="evidence" value="ECO:0007669"/>
    <property type="project" value="UniProtKB-KW"/>
</dbReference>
<reference evidence="4 5" key="1">
    <citation type="journal article" date="2015" name="Int. J. Syst. Evol. Microbiol.">
        <title>Mariniphaga sediminis sp. nov., isolated from coastal sediment.</title>
        <authorList>
            <person name="Wang F.Q."/>
            <person name="Shen Q.Y."/>
            <person name="Chen G.J."/>
            <person name="Du Z.J."/>
        </authorList>
    </citation>
    <scope>NUCLEOTIDE SEQUENCE [LARGE SCALE GENOMIC DNA]</scope>
    <source>
        <strain evidence="4 5">SY21</strain>
    </source>
</reference>
<organism evidence="4 5">
    <name type="scientific">Mariniphaga sediminis</name>
    <dbReference type="NCBI Taxonomy" id="1628158"/>
    <lineage>
        <taxon>Bacteria</taxon>
        <taxon>Pseudomonadati</taxon>
        <taxon>Bacteroidota</taxon>
        <taxon>Bacteroidia</taxon>
        <taxon>Marinilabiliales</taxon>
        <taxon>Prolixibacteraceae</taxon>
        <taxon>Mariniphaga</taxon>
    </lineage>
</organism>
<evidence type="ECO:0000256" key="1">
    <source>
        <dbReference type="ARBA" id="ARBA00022801"/>
    </source>
</evidence>
<evidence type="ECO:0000313" key="4">
    <source>
        <dbReference type="EMBL" id="RIH62871.1"/>
    </source>
</evidence>